<name>A0A481W7B2_9CAUD</name>
<organism evidence="1 2">
    <name type="scientific">Fusobacterium phage Fnu1</name>
    <dbReference type="NCBI Taxonomy" id="2530024"/>
    <lineage>
        <taxon>Viruses</taxon>
        <taxon>Duplodnaviria</taxon>
        <taxon>Heunggongvirae</taxon>
        <taxon>Uroviricota</taxon>
        <taxon>Caudoviricetes</taxon>
        <taxon>Latrobevirus</taxon>
        <taxon>Latrobevirus FNU1</taxon>
    </lineage>
</organism>
<evidence type="ECO:0000313" key="2">
    <source>
        <dbReference type="Proteomes" id="UP000292160"/>
    </source>
</evidence>
<proteinExistence type="predicted"/>
<dbReference type="RefSeq" id="YP_010082804.1">
    <property type="nucleotide sequence ID" value="NC_055035.1"/>
</dbReference>
<dbReference type="Proteomes" id="UP000292160">
    <property type="component" value="Segment"/>
</dbReference>
<sequence>MKRLKVYKECDDYEEVYPFKKGFKKVFLHIKNLVEKANLSAGVECYVKDKGEDMWNPELGWGHIMYPLHYGYSNINEYRYLAKKYCYVGEVRNHFTDKIETFYIRGIRFDMESIILNISCNSTKLFGCELDIKIFFECKTLIEVLDKSLWQKCPYGISMYNNWSL</sequence>
<evidence type="ECO:0000313" key="1">
    <source>
        <dbReference type="EMBL" id="QBJ04132.1"/>
    </source>
</evidence>
<dbReference type="KEGG" id="vg:65071812"/>
<protein>
    <submittedName>
        <fullName evidence="1">Uncharacterized protein</fullName>
    </submittedName>
</protein>
<dbReference type="GeneID" id="65071812"/>
<dbReference type="EMBL" id="MK554696">
    <property type="protein sequence ID" value="QBJ04132.1"/>
    <property type="molecule type" value="Genomic_DNA"/>
</dbReference>
<accession>A0A481W7B2</accession>
<keyword evidence="2" id="KW-1185">Reference proteome</keyword>
<reference evidence="1 2" key="1">
    <citation type="submission" date="2019-02" db="EMBL/GenBank/DDBJ databases">
        <title>Genomic, morphological and functional characterisation of novel bacteriophage Fnu1 capable of disrupt Fusobacterium nucleatum biofilm.</title>
        <authorList>
            <person name="Kabwe M."/>
            <person name="Brown T.L."/>
            <person name="Dashper S."/>
            <person name="Speirs L."/>
            <person name="Ku H."/>
            <person name="Petrovski S."/>
            <person name="Chan H.T."/>
            <person name="Lock P."/>
            <person name="Tucci J."/>
        </authorList>
    </citation>
    <scope>NUCLEOTIDE SEQUENCE [LARGE SCALE GENOMIC DNA]</scope>
</reference>